<evidence type="ECO:0000313" key="2">
    <source>
        <dbReference type="Proteomes" id="UP000267017"/>
    </source>
</evidence>
<organism evidence="1 2">
    <name type="scientific">Paenibacillus oralis</name>
    <dbReference type="NCBI Taxonomy" id="2490856"/>
    <lineage>
        <taxon>Bacteria</taxon>
        <taxon>Bacillati</taxon>
        <taxon>Bacillota</taxon>
        <taxon>Bacilli</taxon>
        <taxon>Bacillales</taxon>
        <taxon>Paenibacillaceae</taxon>
        <taxon>Paenibacillus</taxon>
    </lineage>
</organism>
<dbReference type="AlphaFoldDB" id="A0A3P3TBA0"/>
<keyword evidence="2" id="KW-1185">Reference proteome</keyword>
<comment type="caution">
    <text evidence="1">The sequence shown here is derived from an EMBL/GenBank/DDBJ whole genome shotgun (WGS) entry which is preliminary data.</text>
</comment>
<dbReference type="InterPro" id="IPR036390">
    <property type="entry name" value="WH_DNA-bd_sf"/>
</dbReference>
<dbReference type="Gene3D" id="1.10.10.10">
    <property type="entry name" value="Winged helix-like DNA-binding domain superfamily/Winged helix DNA-binding domain"/>
    <property type="match status" value="1"/>
</dbReference>
<protein>
    <submittedName>
        <fullName evidence="1">Uncharacterized protein</fullName>
    </submittedName>
</protein>
<name>A0A3P3TBA0_9BACL</name>
<reference evidence="1 2" key="1">
    <citation type="submission" date="2018-11" db="EMBL/GenBank/DDBJ databases">
        <title>Genome sequencing of Paenibacillus sp. KCOM 3021 (= ChDC PVNT-B20).</title>
        <authorList>
            <person name="Kook J.-K."/>
            <person name="Park S.-N."/>
            <person name="Lim Y.K."/>
        </authorList>
    </citation>
    <scope>NUCLEOTIDE SEQUENCE [LARGE SCALE GENOMIC DNA]</scope>
    <source>
        <strain evidence="1 2">KCOM 3021</strain>
    </source>
</reference>
<dbReference type="RefSeq" id="WP_128635888.1">
    <property type="nucleotide sequence ID" value="NZ_RRCN01000002.1"/>
</dbReference>
<proteinExistence type="predicted"/>
<dbReference type="InterPro" id="IPR036388">
    <property type="entry name" value="WH-like_DNA-bd_sf"/>
</dbReference>
<gene>
    <name evidence="1" type="ORF">EHV15_35025</name>
</gene>
<sequence length="194" mass="22156">MMNTAYKTRKITFSETKTSDLLDRAELKNLREQMVSEIISSTPGTILCLDLSKIRWINSSGADEVIGQALRFLKESPQEVYLYVETEVNNYEHIFNIDRALRDAELPLLARVKTELGSFEVYIVGPMQPYLGQFLKYLYSCGSLSITSTGAAERLGISKNKCSTYLSKLFDLRLIKREKTTTKVGYEYVYSPIF</sequence>
<dbReference type="Proteomes" id="UP000267017">
    <property type="component" value="Unassembled WGS sequence"/>
</dbReference>
<dbReference type="OrthoDB" id="2599965at2"/>
<dbReference type="SUPFAM" id="SSF46785">
    <property type="entry name" value="Winged helix' DNA-binding domain"/>
    <property type="match status" value="1"/>
</dbReference>
<evidence type="ECO:0000313" key="1">
    <source>
        <dbReference type="EMBL" id="RRJ54804.1"/>
    </source>
</evidence>
<accession>A0A3P3TBA0</accession>
<dbReference type="EMBL" id="RRCN01000002">
    <property type="protein sequence ID" value="RRJ54804.1"/>
    <property type="molecule type" value="Genomic_DNA"/>
</dbReference>